<dbReference type="EMBL" id="JAOZEW010000006">
    <property type="protein sequence ID" value="MCV9927620.1"/>
    <property type="molecule type" value="Genomic_DNA"/>
</dbReference>
<organism evidence="1 2">
    <name type="scientific">Flavobacterium shii</name>
    <dbReference type="NCBI Taxonomy" id="2987687"/>
    <lineage>
        <taxon>Bacteria</taxon>
        <taxon>Pseudomonadati</taxon>
        <taxon>Bacteroidota</taxon>
        <taxon>Flavobacteriia</taxon>
        <taxon>Flavobacteriales</taxon>
        <taxon>Flavobacteriaceae</taxon>
        <taxon>Flavobacterium</taxon>
    </lineage>
</organism>
<protein>
    <submittedName>
        <fullName evidence="1">Uncharacterized protein</fullName>
    </submittedName>
</protein>
<gene>
    <name evidence="1" type="ORF">OIU83_08160</name>
</gene>
<dbReference type="AlphaFoldDB" id="A0A9X2ZBU9"/>
<sequence>MDIFDRYNLAKKDFQKYKKGSLYTATKGAESLFDIMYELEKSNKDENQSYLLAQIYYKLGWKWECEKFVKTHISSNKLNYLNQWKWRRLLNKVEDLFELGHYELVEFRDLRTAEKRNVPPPLLRSDFIFNEEVNFIIISIKPNFNDVILLNKKVLNDEVEFSAEKESNITNFIENTNSHFSWTNNFHKELINYYNDNYQQILSSIGRLDYGKADDQWYNGLKVDSVGFHYNKDESLEGLYTIYDYYNMNSGFHIETLDSSIVKLYYNTDL</sequence>
<accession>A0A9X2ZBU9</accession>
<evidence type="ECO:0000313" key="1">
    <source>
        <dbReference type="EMBL" id="MCV9927620.1"/>
    </source>
</evidence>
<evidence type="ECO:0000313" key="2">
    <source>
        <dbReference type="Proteomes" id="UP001151079"/>
    </source>
</evidence>
<dbReference type="RefSeq" id="WP_264205756.1">
    <property type="nucleotide sequence ID" value="NZ_JAOZEW010000006.1"/>
</dbReference>
<name>A0A9X2ZBU9_9FLAO</name>
<reference evidence="1" key="1">
    <citation type="submission" date="2022-10" db="EMBL/GenBank/DDBJ databases">
        <title>Two novel species of Flavobacterium.</title>
        <authorList>
            <person name="Liu Q."/>
            <person name="Xin Y.-H."/>
        </authorList>
    </citation>
    <scope>NUCLEOTIDE SEQUENCE</scope>
    <source>
        <strain evidence="1">LS1R49</strain>
    </source>
</reference>
<comment type="caution">
    <text evidence="1">The sequence shown here is derived from an EMBL/GenBank/DDBJ whole genome shotgun (WGS) entry which is preliminary data.</text>
</comment>
<dbReference type="Proteomes" id="UP001151079">
    <property type="component" value="Unassembled WGS sequence"/>
</dbReference>
<keyword evidence="2" id="KW-1185">Reference proteome</keyword>
<proteinExistence type="predicted"/>